<reference evidence="1 2" key="1">
    <citation type="submission" date="2020-11" db="EMBL/GenBank/DDBJ databases">
        <authorList>
            <person name="Kim M.K."/>
        </authorList>
    </citation>
    <scope>NUCLEOTIDE SEQUENCE [LARGE SCALE GENOMIC DNA]</scope>
    <source>
        <strain evidence="1 2">BT662</strain>
    </source>
</reference>
<evidence type="ECO:0000313" key="1">
    <source>
        <dbReference type="EMBL" id="MBF9219980.1"/>
    </source>
</evidence>
<name>A0ABS0HZ61_9BACT</name>
<evidence type="ECO:0000313" key="2">
    <source>
        <dbReference type="Proteomes" id="UP000618931"/>
    </source>
</evidence>
<proteinExistence type="predicted"/>
<organism evidence="1 2">
    <name type="scientific">Hymenobacter ruricola</name>
    <dbReference type="NCBI Taxonomy" id="2791023"/>
    <lineage>
        <taxon>Bacteria</taxon>
        <taxon>Pseudomonadati</taxon>
        <taxon>Bacteroidota</taxon>
        <taxon>Cytophagia</taxon>
        <taxon>Cytophagales</taxon>
        <taxon>Hymenobacteraceae</taxon>
        <taxon>Hymenobacter</taxon>
    </lineage>
</organism>
<keyword evidence="2" id="KW-1185">Reference proteome</keyword>
<accession>A0ABS0HZ61</accession>
<sequence>MDKPIKIRKPGTGEYQDLTGSINVEMRAGLTENFKYLCQKLGIDTTKYTPVALDIYATEYSPSAPHLSIFAKEGNGNEVTEFKFDEFPLATLLSFMRGYHILVSPDYKKIDDYVVKESIEL</sequence>
<comment type="caution">
    <text evidence="1">The sequence shown here is derived from an EMBL/GenBank/DDBJ whole genome shotgun (WGS) entry which is preliminary data.</text>
</comment>
<protein>
    <submittedName>
        <fullName evidence="1">Uncharacterized protein</fullName>
    </submittedName>
</protein>
<gene>
    <name evidence="1" type="ORF">I2H31_02585</name>
</gene>
<dbReference type="RefSeq" id="WP_196291434.1">
    <property type="nucleotide sequence ID" value="NZ_JADQDM010000001.1"/>
</dbReference>
<dbReference type="EMBL" id="JADQDM010000001">
    <property type="protein sequence ID" value="MBF9219980.1"/>
    <property type="molecule type" value="Genomic_DNA"/>
</dbReference>
<dbReference type="Proteomes" id="UP000618931">
    <property type="component" value="Unassembled WGS sequence"/>
</dbReference>